<keyword evidence="1" id="KW-0732">Signal</keyword>
<gene>
    <name evidence="2" type="ORF">Microterr_06030</name>
</gene>
<evidence type="ECO:0008006" key="4">
    <source>
        <dbReference type="Google" id="ProtNLM"/>
    </source>
</evidence>
<accession>A0ABM8DWA9</accession>
<dbReference type="InterPro" id="IPR048031">
    <property type="entry name" value="ScyD/ScyE-like"/>
</dbReference>
<dbReference type="Proteomes" id="UP001317779">
    <property type="component" value="Chromosome"/>
</dbReference>
<dbReference type="Gene3D" id="2.120.10.30">
    <property type="entry name" value="TolB, C-terminal domain"/>
    <property type="match status" value="1"/>
</dbReference>
<evidence type="ECO:0000313" key="3">
    <source>
        <dbReference type="Proteomes" id="UP001317779"/>
    </source>
</evidence>
<dbReference type="InterPro" id="IPR011042">
    <property type="entry name" value="6-blade_b-propeller_TolB-like"/>
</dbReference>
<evidence type="ECO:0000313" key="2">
    <source>
        <dbReference type="EMBL" id="BDV29943.1"/>
    </source>
</evidence>
<reference evidence="2 3" key="1">
    <citation type="submission" date="2022-12" db="EMBL/GenBank/DDBJ databases">
        <title>Microbacterium terricola strain KV-448 chromosome, complete genome.</title>
        <authorList>
            <person name="Oshima T."/>
            <person name="Moriya T."/>
            <person name="Bessho Y."/>
        </authorList>
    </citation>
    <scope>NUCLEOTIDE SEQUENCE [LARGE SCALE GENOMIC DNA]</scope>
    <source>
        <strain evidence="2 3">KV-448</strain>
    </source>
</reference>
<feature type="signal peptide" evidence="1">
    <location>
        <begin position="1"/>
        <end position="26"/>
    </location>
</feature>
<feature type="chain" id="PRO_5045548777" description="ScyD/ScyE family protein" evidence="1">
    <location>
        <begin position="27"/>
        <end position="363"/>
    </location>
</feature>
<dbReference type="SUPFAM" id="SSF63829">
    <property type="entry name" value="Calcium-dependent phosphotriesterase"/>
    <property type="match status" value="1"/>
</dbReference>
<proteinExistence type="predicted"/>
<protein>
    <recommendedName>
        <fullName evidence="4">ScyD/ScyE family protein</fullName>
    </recommendedName>
</protein>
<dbReference type="NCBIfam" id="NF033206">
    <property type="entry name" value="ScyE_fam"/>
    <property type="match status" value="1"/>
</dbReference>
<evidence type="ECO:0000256" key="1">
    <source>
        <dbReference type="SAM" id="SignalP"/>
    </source>
</evidence>
<keyword evidence="3" id="KW-1185">Reference proteome</keyword>
<dbReference type="RefSeq" id="WP_263796212.1">
    <property type="nucleotide sequence ID" value="NZ_AP027141.1"/>
</dbReference>
<dbReference type="EMBL" id="AP027141">
    <property type="protein sequence ID" value="BDV29943.1"/>
    <property type="molecule type" value="Genomic_DNA"/>
</dbReference>
<name>A0ABM8DWA9_9MICO</name>
<organism evidence="2 3">
    <name type="scientific">Microbacterium terricola</name>
    <dbReference type="NCBI Taxonomy" id="344163"/>
    <lineage>
        <taxon>Bacteria</taxon>
        <taxon>Bacillati</taxon>
        <taxon>Actinomycetota</taxon>
        <taxon>Actinomycetes</taxon>
        <taxon>Micrococcales</taxon>
        <taxon>Microbacteriaceae</taxon>
        <taxon>Microbacterium</taxon>
    </lineage>
</organism>
<sequence length="363" mass="37467">MRRQLALAVGAALALPLALIAAPATAAPAPPPPKVLHEDLFSPLKLAHDLDGSVYVTDNFAGSLHKIARGGKFSTLYTTATPGNEVGAVSAFLGSVYFAETTADGALLKKVDRKGRITQLADLGAHEKAKNPDGKSSYGFSDLSADCLAQVPEGIPASYTGEVYSHPYATLGTPLGTVVADAGGNALLTVSSRGTVRTLAVLPPQRAIIGEWALELGLPECSLGHPYDFEPVPTDVELGPDGWLYVSLLPGGPETPAAGARGSVVKVNPLTGKLVTVATGLVSASDLAVSPRGDIYVTELFSGRIAVIKKGTKTAVTFREAALPAAVEWAPKGLYATVDAVPAFGPPETPPPPPAGDVVFFRF</sequence>